<evidence type="ECO:0000256" key="1">
    <source>
        <dbReference type="SAM" id="SignalP"/>
    </source>
</evidence>
<dbReference type="Proteomes" id="UP000317374">
    <property type="component" value="Unassembled WGS sequence"/>
</dbReference>
<organism evidence="2 3">
    <name type="scientific">Klebsiella huaxiensis</name>
    <dbReference type="NCBI Taxonomy" id="2153354"/>
    <lineage>
        <taxon>Bacteria</taxon>
        <taxon>Pseudomonadati</taxon>
        <taxon>Pseudomonadota</taxon>
        <taxon>Gammaproteobacteria</taxon>
        <taxon>Enterobacterales</taxon>
        <taxon>Enterobacteriaceae</taxon>
        <taxon>Klebsiella/Raoultella group</taxon>
        <taxon>Klebsiella</taxon>
    </lineage>
</organism>
<evidence type="ECO:0000313" key="2">
    <source>
        <dbReference type="EMBL" id="VUS74207.1"/>
    </source>
</evidence>
<dbReference type="EMBL" id="CABGGW010000034">
    <property type="protein sequence ID" value="VUS74207.1"/>
    <property type="molecule type" value="Genomic_DNA"/>
</dbReference>
<accession>A0A564KY57</accession>
<feature type="chain" id="PRO_5021960238" evidence="1">
    <location>
        <begin position="26"/>
        <end position="115"/>
    </location>
</feature>
<sequence length="115" mass="13045">MKRSTCRLLAGTIMSIMAASAQALKAPEVDLRNPTIWEEKTVNPLADKQQPCEVFSGPNCSVWEDEKSDIQRERERREQRRWQNGFETCDGSNSALAITRACPGLFLQKDQFSPK</sequence>
<protein>
    <submittedName>
        <fullName evidence="2">Uncharacterized protein</fullName>
    </submittedName>
</protein>
<gene>
    <name evidence="2" type="ORF">SB6422_01945</name>
</gene>
<reference evidence="2 3" key="1">
    <citation type="submission" date="2019-07" db="EMBL/GenBank/DDBJ databases">
        <authorList>
            <person name="Brisse S."/>
            <person name="Rodrigues C."/>
            <person name="Thorpe H."/>
        </authorList>
    </citation>
    <scope>NUCLEOTIDE SEQUENCE [LARGE SCALE GENOMIC DNA]</scope>
    <source>
        <strain evidence="2">SB6422</strain>
    </source>
</reference>
<name>A0A564KY57_9ENTR</name>
<evidence type="ECO:0000313" key="3">
    <source>
        <dbReference type="Proteomes" id="UP000317374"/>
    </source>
</evidence>
<keyword evidence="1" id="KW-0732">Signal</keyword>
<feature type="signal peptide" evidence="1">
    <location>
        <begin position="1"/>
        <end position="25"/>
    </location>
</feature>
<proteinExistence type="predicted"/>
<dbReference type="AlphaFoldDB" id="A0A564KY57"/>